<gene>
    <name evidence="1" type="ORF">GCM10007301_15330</name>
</gene>
<name>A0A917BVT9_9HYPH</name>
<dbReference type="RefSeq" id="WP_188576839.1">
    <property type="nucleotide sequence ID" value="NZ_BMCT01000001.1"/>
</dbReference>
<accession>A0A917BVT9</accession>
<evidence type="ECO:0000313" key="2">
    <source>
        <dbReference type="Proteomes" id="UP000606044"/>
    </source>
</evidence>
<sequence length="146" mass="15764">MPIDIRQSAPRFPVCPPLHTISLAGHPFRYFRSPLAGAHLPWHSADDLQLCLALPSQARQHLLRQNPYRDATRVIATVSGITTIAPHFMAQGLIEAAADFGLIQGDFEAAYVKGASTALKSMMGDLPPMARLAFALAAFENDGASQ</sequence>
<reference evidence="1" key="2">
    <citation type="submission" date="2020-09" db="EMBL/GenBank/DDBJ databases">
        <authorList>
            <person name="Sun Q."/>
            <person name="Sedlacek I."/>
        </authorList>
    </citation>
    <scope>NUCLEOTIDE SEQUENCE</scope>
    <source>
        <strain evidence="1">CCM 7897</strain>
    </source>
</reference>
<dbReference type="Proteomes" id="UP000606044">
    <property type="component" value="Unassembled WGS sequence"/>
</dbReference>
<keyword evidence="2" id="KW-1185">Reference proteome</keyword>
<organism evidence="1 2">
    <name type="scientific">Azorhizobium oxalatiphilum</name>
    <dbReference type="NCBI Taxonomy" id="980631"/>
    <lineage>
        <taxon>Bacteria</taxon>
        <taxon>Pseudomonadati</taxon>
        <taxon>Pseudomonadota</taxon>
        <taxon>Alphaproteobacteria</taxon>
        <taxon>Hyphomicrobiales</taxon>
        <taxon>Xanthobacteraceae</taxon>
        <taxon>Azorhizobium</taxon>
    </lineage>
</organism>
<reference evidence="1" key="1">
    <citation type="journal article" date="2014" name="Int. J. Syst. Evol. Microbiol.">
        <title>Complete genome sequence of Corynebacterium casei LMG S-19264T (=DSM 44701T), isolated from a smear-ripened cheese.</title>
        <authorList>
            <consortium name="US DOE Joint Genome Institute (JGI-PGF)"/>
            <person name="Walter F."/>
            <person name="Albersmeier A."/>
            <person name="Kalinowski J."/>
            <person name="Ruckert C."/>
        </authorList>
    </citation>
    <scope>NUCLEOTIDE SEQUENCE</scope>
    <source>
        <strain evidence="1">CCM 7897</strain>
    </source>
</reference>
<protein>
    <submittedName>
        <fullName evidence="1">Uncharacterized protein</fullName>
    </submittedName>
</protein>
<comment type="caution">
    <text evidence="1">The sequence shown here is derived from an EMBL/GenBank/DDBJ whole genome shotgun (WGS) entry which is preliminary data.</text>
</comment>
<dbReference type="AlphaFoldDB" id="A0A917BVT9"/>
<proteinExistence type="predicted"/>
<evidence type="ECO:0000313" key="1">
    <source>
        <dbReference type="EMBL" id="GGF56587.1"/>
    </source>
</evidence>
<dbReference type="EMBL" id="BMCT01000001">
    <property type="protein sequence ID" value="GGF56587.1"/>
    <property type="molecule type" value="Genomic_DNA"/>
</dbReference>